<reference evidence="2" key="1">
    <citation type="submission" date="2020-11" db="EMBL/GenBank/DDBJ databases">
        <authorList>
            <person name="Whiteford S."/>
        </authorList>
    </citation>
    <scope>NUCLEOTIDE SEQUENCE</scope>
</reference>
<protein>
    <submittedName>
        <fullName evidence="2">(diamondback moth) hypothetical protein</fullName>
    </submittedName>
</protein>
<sequence length="141" mass="16380">MFESLLQFFQSELQELYKWSKCGDGALSAVPTLLWALGAAALSQRILDGLFRRFLFRRVPLWEVVLQQLLFVWMVIYSLHFWVFSVRIIKVLIDYFLDDGSATGGTRAACGPWTNSVRPASLRSVRKKYQSKRPYYTKPYS</sequence>
<keyword evidence="1" id="KW-1133">Transmembrane helix</keyword>
<keyword evidence="1" id="KW-0812">Transmembrane</keyword>
<evidence type="ECO:0000313" key="2">
    <source>
        <dbReference type="EMBL" id="CAG9125784.1"/>
    </source>
</evidence>
<dbReference type="AlphaFoldDB" id="A0A8S4FBF5"/>
<keyword evidence="1" id="KW-0472">Membrane</keyword>
<name>A0A8S4FBF5_PLUXY</name>
<feature type="transmembrane region" description="Helical" evidence="1">
    <location>
        <begin position="64"/>
        <end position="84"/>
    </location>
</feature>
<dbReference type="EMBL" id="CAJHNJ030000031">
    <property type="protein sequence ID" value="CAG9125784.1"/>
    <property type="molecule type" value="Genomic_DNA"/>
</dbReference>
<dbReference type="Proteomes" id="UP000653454">
    <property type="component" value="Unassembled WGS sequence"/>
</dbReference>
<evidence type="ECO:0000313" key="3">
    <source>
        <dbReference type="Proteomes" id="UP000653454"/>
    </source>
</evidence>
<comment type="caution">
    <text evidence="2">The sequence shown here is derived from an EMBL/GenBank/DDBJ whole genome shotgun (WGS) entry which is preliminary data.</text>
</comment>
<evidence type="ECO:0000256" key="1">
    <source>
        <dbReference type="SAM" id="Phobius"/>
    </source>
</evidence>
<proteinExistence type="predicted"/>
<gene>
    <name evidence="2" type="ORF">PLXY2_LOCUS8439</name>
</gene>
<organism evidence="2 3">
    <name type="scientific">Plutella xylostella</name>
    <name type="common">Diamondback moth</name>
    <name type="synonym">Plutella maculipennis</name>
    <dbReference type="NCBI Taxonomy" id="51655"/>
    <lineage>
        <taxon>Eukaryota</taxon>
        <taxon>Metazoa</taxon>
        <taxon>Ecdysozoa</taxon>
        <taxon>Arthropoda</taxon>
        <taxon>Hexapoda</taxon>
        <taxon>Insecta</taxon>
        <taxon>Pterygota</taxon>
        <taxon>Neoptera</taxon>
        <taxon>Endopterygota</taxon>
        <taxon>Lepidoptera</taxon>
        <taxon>Glossata</taxon>
        <taxon>Ditrysia</taxon>
        <taxon>Yponomeutoidea</taxon>
        <taxon>Plutellidae</taxon>
        <taxon>Plutella</taxon>
    </lineage>
</organism>
<accession>A0A8S4FBF5</accession>
<keyword evidence="3" id="KW-1185">Reference proteome</keyword>